<accession>A0AAV4RFA8</accession>
<name>A0AAV4RFA8_CAEEX</name>
<organism evidence="1 2">
    <name type="scientific">Caerostris extrusa</name>
    <name type="common">Bark spider</name>
    <name type="synonym">Caerostris bankana</name>
    <dbReference type="NCBI Taxonomy" id="172846"/>
    <lineage>
        <taxon>Eukaryota</taxon>
        <taxon>Metazoa</taxon>
        <taxon>Ecdysozoa</taxon>
        <taxon>Arthropoda</taxon>
        <taxon>Chelicerata</taxon>
        <taxon>Arachnida</taxon>
        <taxon>Araneae</taxon>
        <taxon>Araneomorphae</taxon>
        <taxon>Entelegynae</taxon>
        <taxon>Araneoidea</taxon>
        <taxon>Araneidae</taxon>
        <taxon>Caerostris</taxon>
    </lineage>
</organism>
<keyword evidence="2" id="KW-1185">Reference proteome</keyword>
<sequence length="141" mass="16041">MNGTRYKRGGIRFPPEFHKSPILSEYPIFLSTKEPIQNDGLLITLAHQFVFVHLSTSVLFTLYTKEVQFRSEQGEREWAFGRAEMMESPQKEGGNSNRTMMDDCRFLSSYTPQSISIAFFLRAAPRPTALSSAGMVSFMCI</sequence>
<reference evidence="1 2" key="1">
    <citation type="submission" date="2021-06" db="EMBL/GenBank/DDBJ databases">
        <title>Caerostris extrusa draft genome.</title>
        <authorList>
            <person name="Kono N."/>
            <person name="Arakawa K."/>
        </authorList>
    </citation>
    <scope>NUCLEOTIDE SEQUENCE [LARGE SCALE GENOMIC DNA]</scope>
</reference>
<dbReference type="Proteomes" id="UP001054945">
    <property type="component" value="Unassembled WGS sequence"/>
</dbReference>
<protein>
    <submittedName>
        <fullName evidence="1">Uncharacterized protein</fullName>
    </submittedName>
</protein>
<evidence type="ECO:0000313" key="1">
    <source>
        <dbReference type="EMBL" id="GIY18792.1"/>
    </source>
</evidence>
<dbReference type="EMBL" id="BPLR01007677">
    <property type="protein sequence ID" value="GIY18792.1"/>
    <property type="molecule type" value="Genomic_DNA"/>
</dbReference>
<comment type="caution">
    <text evidence="1">The sequence shown here is derived from an EMBL/GenBank/DDBJ whole genome shotgun (WGS) entry which is preliminary data.</text>
</comment>
<proteinExistence type="predicted"/>
<evidence type="ECO:0000313" key="2">
    <source>
        <dbReference type="Proteomes" id="UP001054945"/>
    </source>
</evidence>
<gene>
    <name evidence="1" type="ORF">CEXT_123961</name>
</gene>
<dbReference type="AlphaFoldDB" id="A0AAV4RFA8"/>